<keyword evidence="1" id="KW-1133">Transmembrane helix</keyword>
<sequence length="74" mass="8539">MPALCSSLETFGYDFLNISGLYGFFFACLPFWLCYVYGIDIFLNAKAAQSRRNICHCSISHYFSTKHFSRYGNL</sequence>
<feature type="transmembrane region" description="Helical" evidence="1">
    <location>
        <begin position="20"/>
        <end position="43"/>
    </location>
</feature>
<name>A0A974DBP3_XENLA</name>
<keyword evidence="1" id="KW-0472">Membrane</keyword>
<evidence type="ECO:0000313" key="2">
    <source>
        <dbReference type="EMBL" id="OCT87816.1"/>
    </source>
</evidence>
<evidence type="ECO:0000256" key="1">
    <source>
        <dbReference type="SAM" id="Phobius"/>
    </source>
</evidence>
<protein>
    <submittedName>
        <fullName evidence="2">Uncharacterized protein</fullName>
    </submittedName>
</protein>
<accession>A0A974DBP3</accession>
<dbReference type="EMBL" id="CM004471">
    <property type="protein sequence ID" value="OCT87816.1"/>
    <property type="molecule type" value="Genomic_DNA"/>
</dbReference>
<keyword evidence="1" id="KW-0812">Transmembrane</keyword>
<proteinExistence type="predicted"/>
<organism evidence="2 3">
    <name type="scientific">Xenopus laevis</name>
    <name type="common">African clawed frog</name>
    <dbReference type="NCBI Taxonomy" id="8355"/>
    <lineage>
        <taxon>Eukaryota</taxon>
        <taxon>Metazoa</taxon>
        <taxon>Chordata</taxon>
        <taxon>Craniata</taxon>
        <taxon>Vertebrata</taxon>
        <taxon>Euteleostomi</taxon>
        <taxon>Amphibia</taxon>
        <taxon>Batrachia</taxon>
        <taxon>Anura</taxon>
        <taxon>Pipoidea</taxon>
        <taxon>Pipidae</taxon>
        <taxon>Xenopodinae</taxon>
        <taxon>Xenopus</taxon>
        <taxon>Xenopus</taxon>
    </lineage>
</organism>
<gene>
    <name evidence="2" type="ORF">XELAEV_18021515mg</name>
</gene>
<evidence type="ECO:0000313" key="3">
    <source>
        <dbReference type="Proteomes" id="UP000694892"/>
    </source>
</evidence>
<dbReference type="Proteomes" id="UP000694892">
    <property type="component" value="Chromosome 3S"/>
</dbReference>
<dbReference type="AlphaFoldDB" id="A0A974DBP3"/>
<reference evidence="3" key="1">
    <citation type="journal article" date="2016" name="Nature">
        <title>Genome evolution in the allotetraploid frog Xenopus laevis.</title>
        <authorList>
            <person name="Session A.M."/>
            <person name="Uno Y."/>
            <person name="Kwon T."/>
            <person name="Chapman J.A."/>
            <person name="Toyoda A."/>
            <person name="Takahashi S."/>
            <person name="Fukui A."/>
            <person name="Hikosaka A."/>
            <person name="Suzuki A."/>
            <person name="Kondo M."/>
            <person name="van Heeringen S.J."/>
            <person name="Quigley I."/>
            <person name="Heinz S."/>
            <person name="Ogino H."/>
            <person name="Ochi H."/>
            <person name="Hellsten U."/>
            <person name="Lyons J.B."/>
            <person name="Simakov O."/>
            <person name="Putnam N."/>
            <person name="Stites J."/>
            <person name="Kuroki Y."/>
            <person name="Tanaka T."/>
            <person name="Michiue T."/>
            <person name="Watanabe M."/>
            <person name="Bogdanovic O."/>
            <person name="Lister R."/>
            <person name="Georgiou G."/>
            <person name="Paranjpe S.S."/>
            <person name="van Kruijsbergen I."/>
            <person name="Shu S."/>
            <person name="Carlson J."/>
            <person name="Kinoshita T."/>
            <person name="Ohta Y."/>
            <person name="Mawaribuchi S."/>
            <person name="Jenkins J."/>
            <person name="Grimwood J."/>
            <person name="Schmutz J."/>
            <person name="Mitros T."/>
            <person name="Mozaffari S.V."/>
            <person name="Suzuki Y."/>
            <person name="Haramoto Y."/>
            <person name="Yamamoto T.S."/>
            <person name="Takagi C."/>
            <person name="Heald R."/>
            <person name="Miller K."/>
            <person name="Haudenschild C."/>
            <person name="Kitzman J."/>
            <person name="Nakayama T."/>
            <person name="Izutsu Y."/>
            <person name="Robert J."/>
            <person name="Fortriede J."/>
            <person name="Burns K."/>
            <person name="Lotay V."/>
            <person name="Karimi K."/>
            <person name="Yasuoka Y."/>
            <person name="Dichmann D.S."/>
            <person name="Flajnik M.F."/>
            <person name="Houston D.W."/>
            <person name="Shendure J."/>
            <person name="DuPasquier L."/>
            <person name="Vize P.D."/>
            <person name="Zorn A.M."/>
            <person name="Ito M."/>
            <person name="Marcotte E.M."/>
            <person name="Wallingford J.B."/>
            <person name="Ito Y."/>
            <person name="Asashima M."/>
            <person name="Ueno N."/>
            <person name="Matsuda Y."/>
            <person name="Veenstra G.J."/>
            <person name="Fujiyama A."/>
            <person name="Harland R.M."/>
            <person name="Taira M."/>
            <person name="Rokhsar D.S."/>
        </authorList>
    </citation>
    <scope>NUCLEOTIDE SEQUENCE [LARGE SCALE GENOMIC DNA]</scope>
    <source>
        <strain evidence="3">J</strain>
    </source>
</reference>